<evidence type="ECO:0000256" key="10">
    <source>
        <dbReference type="ARBA" id="ARBA00034808"/>
    </source>
</evidence>
<dbReference type="GO" id="GO:0005737">
    <property type="term" value="C:cytoplasm"/>
    <property type="evidence" value="ECO:0007669"/>
    <property type="project" value="TreeGrafter"/>
</dbReference>
<dbReference type="PANTHER" id="PTHR13710">
    <property type="entry name" value="DNA HELICASE RECQ FAMILY MEMBER"/>
    <property type="match status" value="1"/>
</dbReference>
<dbReference type="EC" id="5.6.2.4" evidence="10"/>
<protein>
    <recommendedName>
        <fullName evidence="11">ATP-dependent DNA helicase RecQ</fullName>
        <ecNumber evidence="10">5.6.2.4</ecNumber>
    </recommendedName>
    <alternativeName>
        <fullName evidence="12">DNA 3'-5' helicase RecQ</fullName>
    </alternativeName>
</protein>
<dbReference type="Pfam" id="PF00270">
    <property type="entry name" value="DEAD"/>
    <property type="match status" value="1"/>
</dbReference>
<keyword evidence="6" id="KW-0067">ATP-binding</keyword>
<dbReference type="FunFam" id="3.40.50.300:FF:000156">
    <property type="entry name" value="ATP-dependent DNA helicase recQ"/>
    <property type="match status" value="1"/>
</dbReference>
<evidence type="ECO:0000256" key="8">
    <source>
        <dbReference type="ARBA" id="ARBA00023235"/>
    </source>
</evidence>
<dbReference type="RefSeq" id="WP_286976258.1">
    <property type="nucleotide sequence ID" value="NZ_PFNG01000092.1"/>
</dbReference>
<dbReference type="GO" id="GO:0016787">
    <property type="term" value="F:hydrolase activity"/>
    <property type="evidence" value="ECO:0007669"/>
    <property type="project" value="UniProtKB-KW"/>
</dbReference>
<dbReference type="Pfam" id="PF00271">
    <property type="entry name" value="Helicase_C"/>
    <property type="match status" value="1"/>
</dbReference>
<keyword evidence="5 15" id="KW-0347">Helicase</keyword>
<name>A0A2M7T8W6_9ACTN</name>
<gene>
    <name evidence="15" type="ORF">COY37_04060</name>
</gene>
<proteinExistence type="inferred from homology"/>
<dbReference type="GO" id="GO:0003677">
    <property type="term" value="F:DNA binding"/>
    <property type="evidence" value="ECO:0007669"/>
    <property type="project" value="UniProtKB-KW"/>
</dbReference>
<evidence type="ECO:0000256" key="5">
    <source>
        <dbReference type="ARBA" id="ARBA00022806"/>
    </source>
</evidence>
<dbReference type="SMART" id="SM00490">
    <property type="entry name" value="HELICc"/>
    <property type="match status" value="1"/>
</dbReference>
<dbReference type="SMART" id="SM00487">
    <property type="entry name" value="DEXDc"/>
    <property type="match status" value="1"/>
</dbReference>
<evidence type="ECO:0000259" key="13">
    <source>
        <dbReference type="PROSITE" id="PS51192"/>
    </source>
</evidence>
<feature type="domain" description="Helicase ATP-binding" evidence="13">
    <location>
        <begin position="22"/>
        <end position="190"/>
    </location>
</feature>
<accession>A0A2M7T8W6</accession>
<dbReference type="InterPro" id="IPR014001">
    <property type="entry name" value="Helicase_ATP-bd"/>
</dbReference>
<organism evidence="15 16">
    <name type="scientific">Candidatus Aquicultor secundus</name>
    <dbReference type="NCBI Taxonomy" id="1973895"/>
    <lineage>
        <taxon>Bacteria</taxon>
        <taxon>Bacillati</taxon>
        <taxon>Actinomycetota</taxon>
        <taxon>Candidatus Aquicultoria</taxon>
        <taxon>Candidatus Aquicultorales</taxon>
        <taxon>Candidatus Aquicultoraceae</taxon>
        <taxon>Candidatus Aquicultor</taxon>
    </lineage>
</organism>
<dbReference type="InterPro" id="IPR032284">
    <property type="entry name" value="RecQ_Zn-bd"/>
</dbReference>
<dbReference type="InterPro" id="IPR011545">
    <property type="entry name" value="DEAD/DEAH_box_helicase_dom"/>
</dbReference>
<dbReference type="AlphaFoldDB" id="A0A2M7T8W6"/>
<dbReference type="GO" id="GO:0000724">
    <property type="term" value="P:double-strand break repair via homologous recombination"/>
    <property type="evidence" value="ECO:0007669"/>
    <property type="project" value="TreeGrafter"/>
</dbReference>
<sequence length="386" mass="43414">MLSTLNKYFGYTSFLPLQEAIVKDILGGSDALVLMPTGGGKSLCYQLPGLLLEGLTVVVSPLIALMKDQVDGLIENGVPAACINSSLAPAAMTRVRAALERGEVKLLYVAPERLMMPQFLDLLKRLSVSLFAVDEAHCISEWGHDFRPEYRRLASLKTNFPATPIIALTATATHQVRDDIAEQLNIAGGKRYRASFNRANLTYRVEPKANAYSRLLHYLDEHSRDSGIIYCQSRKQVDALAYDLQQEGYRALPYHAGLSPEERTANQERFIRDDAEIIVATIAFGMGIDKPNVRYVIHFDLPKNIESYYQETGRAGRDGLPGECILFYSPADRAKIQYFIRQKENPRERSTAYKMLKEMVDYCEGSTCRRKVLLAYFGEQFDEPSC</sequence>
<evidence type="ECO:0000256" key="4">
    <source>
        <dbReference type="ARBA" id="ARBA00022801"/>
    </source>
</evidence>
<dbReference type="FunFam" id="3.40.50.300:FF:000296">
    <property type="entry name" value="ATP-dependent DNA helicase RecQ"/>
    <property type="match status" value="1"/>
</dbReference>
<keyword evidence="7" id="KW-0238">DNA-binding</keyword>
<reference evidence="16" key="1">
    <citation type="submission" date="2017-09" db="EMBL/GenBank/DDBJ databases">
        <title>Depth-based differentiation of microbial function through sediment-hosted aquifers and enrichment of novel symbionts in the deep terrestrial subsurface.</title>
        <authorList>
            <person name="Probst A.J."/>
            <person name="Ladd B."/>
            <person name="Jarett J.K."/>
            <person name="Geller-Mcgrath D.E."/>
            <person name="Sieber C.M.K."/>
            <person name="Emerson J.B."/>
            <person name="Anantharaman K."/>
            <person name="Thomas B.C."/>
            <person name="Malmstrom R."/>
            <person name="Stieglmeier M."/>
            <person name="Klingl A."/>
            <person name="Woyke T."/>
            <person name="Ryan C.M."/>
            <person name="Banfield J.F."/>
        </authorList>
    </citation>
    <scope>NUCLEOTIDE SEQUENCE [LARGE SCALE GENOMIC DNA]</scope>
</reference>
<dbReference type="PROSITE" id="PS51192">
    <property type="entry name" value="HELICASE_ATP_BIND_1"/>
    <property type="match status" value="1"/>
</dbReference>
<evidence type="ECO:0000256" key="1">
    <source>
        <dbReference type="ARBA" id="ARBA00005446"/>
    </source>
</evidence>
<dbReference type="GO" id="GO:0005694">
    <property type="term" value="C:chromosome"/>
    <property type="evidence" value="ECO:0007669"/>
    <property type="project" value="TreeGrafter"/>
</dbReference>
<dbReference type="InterPro" id="IPR004589">
    <property type="entry name" value="DNA_helicase_ATP-dep_RecQ"/>
</dbReference>
<dbReference type="EMBL" id="PFNG01000092">
    <property type="protein sequence ID" value="PIZ40400.1"/>
    <property type="molecule type" value="Genomic_DNA"/>
</dbReference>
<dbReference type="PANTHER" id="PTHR13710:SF105">
    <property type="entry name" value="ATP-DEPENDENT DNA HELICASE Q1"/>
    <property type="match status" value="1"/>
</dbReference>
<dbReference type="CDD" id="cd18794">
    <property type="entry name" value="SF2_C_RecQ"/>
    <property type="match status" value="1"/>
</dbReference>
<comment type="catalytic activity">
    <reaction evidence="9">
        <text>Couples ATP hydrolysis with the unwinding of duplex DNA by translocating in the 3'-5' direction.</text>
        <dbReference type="EC" id="5.6.2.4"/>
    </reaction>
</comment>
<dbReference type="Gene3D" id="3.40.50.300">
    <property type="entry name" value="P-loop containing nucleotide triphosphate hydrolases"/>
    <property type="match status" value="2"/>
</dbReference>
<dbReference type="CDD" id="cd17920">
    <property type="entry name" value="DEXHc_RecQ"/>
    <property type="match status" value="1"/>
</dbReference>
<keyword evidence="4" id="KW-0378">Hydrolase</keyword>
<feature type="domain" description="Helicase C-terminal" evidence="14">
    <location>
        <begin position="211"/>
        <end position="360"/>
    </location>
</feature>
<evidence type="ECO:0000256" key="3">
    <source>
        <dbReference type="ARBA" id="ARBA00022741"/>
    </source>
</evidence>
<evidence type="ECO:0000259" key="14">
    <source>
        <dbReference type="PROSITE" id="PS51194"/>
    </source>
</evidence>
<comment type="similarity">
    <text evidence="1">Belongs to the helicase family. RecQ subfamily.</text>
</comment>
<evidence type="ECO:0000256" key="7">
    <source>
        <dbReference type="ARBA" id="ARBA00023125"/>
    </source>
</evidence>
<dbReference type="NCBIfam" id="TIGR00614">
    <property type="entry name" value="recQ_fam"/>
    <property type="match status" value="1"/>
</dbReference>
<evidence type="ECO:0000313" key="16">
    <source>
        <dbReference type="Proteomes" id="UP000230956"/>
    </source>
</evidence>
<dbReference type="Pfam" id="PF16124">
    <property type="entry name" value="RecQ_Zn_bind"/>
    <property type="match status" value="1"/>
</dbReference>
<dbReference type="SUPFAM" id="SSF52540">
    <property type="entry name" value="P-loop containing nucleoside triphosphate hydrolases"/>
    <property type="match status" value="1"/>
</dbReference>
<dbReference type="Proteomes" id="UP000230956">
    <property type="component" value="Unassembled WGS sequence"/>
</dbReference>
<evidence type="ECO:0000313" key="15">
    <source>
        <dbReference type="EMBL" id="PIZ40400.1"/>
    </source>
</evidence>
<keyword evidence="2" id="KW-0479">Metal-binding</keyword>
<feature type="non-terminal residue" evidence="15">
    <location>
        <position position="386"/>
    </location>
</feature>
<evidence type="ECO:0000256" key="9">
    <source>
        <dbReference type="ARBA" id="ARBA00034617"/>
    </source>
</evidence>
<comment type="caution">
    <text evidence="15">The sequence shown here is derived from an EMBL/GenBank/DDBJ whole genome shotgun (WGS) entry which is preliminary data.</text>
</comment>
<evidence type="ECO:0000256" key="6">
    <source>
        <dbReference type="ARBA" id="ARBA00022840"/>
    </source>
</evidence>
<dbReference type="InterPro" id="IPR001650">
    <property type="entry name" value="Helicase_C-like"/>
</dbReference>
<dbReference type="PROSITE" id="PS51194">
    <property type="entry name" value="HELICASE_CTER"/>
    <property type="match status" value="1"/>
</dbReference>
<dbReference type="GO" id="GO:0043138">
    <property type="term" value="F:3'-5' DNA helicase activity"/>
    <property type="evidence" value="ECO:0007669"/>
    <property type="project" value="UniProtKB-EC"/>
</dbReference>
<dbReference type="GO" id="GO:0046872">
    <property type="term" value="F:metal ion binding"/>
    <property type="evidence" value="ECO:0007669"/>
    <property type="project" value="UniProtKB-KW"/>
</dbReference>
<keyword evidence="3" id="KW-0547">Nucleotide-binding</keyword>
<dbReference type="GO" id="GO:0005524">
    <property type="term" value="F:ATP binding"/>
    <property type="evidence" value="ECO:0007669"/>
    <property type="project" value="UniProtKB-KW"/>
</dbReference>
<evidence type="ECO:0000256" key="11">
    <source>
        <dbReference type="ARBA" id="ARBA00044535"/>
    </source>
</evidence>
<keyword evidence="8" id="KW-0413">Isomerase</keyword>
<dbReference type="InterPro" id="IPR027417">
    <property type="entry name" value="P-loop_NTPase"/>
</dbReference>
<evidence type="ECO:0000256" key="12">
    <source>
        <dbReference type="ARBA" id="ARBA00044550"/>
    </source>
</evidence>
<dbReference type="GO" id="GO:0009378">
    <property type="term" value="F:four-way junction helicase activity"/>
    <property type="evidence" value="ECO:0007669"/>
    <property type="project" value="TreeGrafter"/>
</dbReference>
<evidence type="ECO:0000256" key="2">
    <source>
        <dbReference type="ARBA" id="ARBA00022723"/>
    </source>
</evidence>